<sequence>MTSTDRYAHRKVNATITVTDELGRPLSGRPITVAQRQHAFGFGCTPPDMAEESGETRELWTQLFDTATLAFYWGRYEPVRGVTDREGVLRCANWLANRGVRLKGHPLVWHTVKAPWVDELPLSEAEELLRGRIRREVGDFAGVVDSWDAINEVVIMPDFVNEPDDIKNAITRMCAEKGRVAMVALAVEEARSQNPEAQLILNDFDLGPRYERLVEEVLAAGITIDAIGLQSHMHQGFRGEDQLNEICNRFARFGLPLHWTETTILSGDLMPPEIEDLNDYVVADWPTTTDGEARQAEDIVRHYSALVAHPAVESITYWGFDDAGAWLGAPVGFLRADGTQKPSYSALRDLIRGEWWLDPVELVTDNDGRIQFDAFAGSFDVASGDSHVLVDLAAGPAQVDLQLPA</sequence>
<name>A0ABS4YU93_9MICC</name>
<dbReference type="Pfam" id="PF00331">
    <property type="entry name" value="Glyco_hydro_10"/>
    <property type="match status" value="1"/>
</dbReference>
<evidence type="ECO:0000256" key="4">
    <source>
        <dbReference type="ARBA" id="ARBA00022729"/>
    </source>
</evidence>
<keyword evidence="4" id="KW-0732">Signal</keyword>
<dbReference type="PANTHER" id="PTHR31490">
    <property type="entry name" value="GLYCOSYL HYDROLASE"/>
    <property type="match status" value="1"/>
</dbReference>
<evidence type="ECO:0000313" key="11">
    <source>
        <dbReference type="EMBL" id="MBP2412170.1"/>
    </source>
</evidence>
<evidence type="ECO:0000256" key="9">
    <source>
        <dbReference type="RuleBase" id="RU361174"/>
    </source>
</evidence>
<evidence type="ECO:0000256" key="6">
    <source>
        <dbReference type="ARBA" id="ARBA00023277"/>
    </source>
</evidence>
<keyword evidence="3" id="KW-0858">Xylan degradation</keyword>
<dbReference type="InterPro" id="IPR017853">
    <property type="entry name" value="GH"/>
</dbReference>
<evidence type="ECO:0000256" key="1">
    <source>
        <dbReference type="ARBA" id="ARBA00000681"/>
    </source>
</evidence>
<dbReference type="EC" id="3.2.1.8" evidence="9"/>
<dbReference type="InterPro" id="IPR001000">
    <property type="entry name" value="GH10_dom"/>
</dbReference>
<dbReference type="SMART" id="SM00633">
    <property type="entry name" value="Glyco_10"/>
    <property type="match status" value="1"/>
</dbReference>
<dbReference type="Gene3D" id="3.20.20.80">
    <property type="entry name" value="Glycosidases"/>
    <property type="match status" value="1"/>
</dbReference>
<evidence type="ECO:0000256" key="7">
    <source>
        <dbReference type="ARBA" id="ARBA00023295"/>
    </source>
</evidence>
<feature type="domain" description="GH10" evidence="10">
    <location>
        <begin position="34"/>
        <end position="350"/>
    </location>
</feature>
<accession>A0ABS4YU93</accession>
<proteinExistence type="inferred from homology"/>
<dbReference type="EMBL" id="JAGIOI010000001">
    <property type="protein sequence ID" value="MBP2412170.1"/>
    <property type="molecule type" value="Genomic_DNA"/>
</dbReference>
<dbReference type="Proteomes" id="UP000711614">
    <property type="component" value="Unassembled WGS sequence"/>
</dbReference>
<reference evidence="11 12" key="1">
    <citation type="submission" date="2021-03" db="EMBL/GenBank/DDBJ databases">
        <title>Sequencing the genomes of 1000 actinobacteria strains.</title>
        <authorList>
            <person name="Klenk H.-P."/>
        </authorList>
    </citation>
    <scope>NUCLEOTIDE SEQUENCE [LARGE SCALE GENOMIC DNA]</scope>
    <source>
        <strain evidence="11 12">DSM 16005</strain>
    </source>
</reference>
<keyword evidence="7 9" id="KW-0326">Glycosidase</keyword>
<keyword evidence="5 9" id="KW-0378">Hydrolase</keyword>
<evidence type="ECO:0000256" key="5">
    <source>
        <dbReference type="ARBA" id="ARBA00022801"/>
    </source>
</evidence>
<dbReference type="RefSeq" id="WP_209677823.1">
    <property type="nucleotide sequence ID" value="NZ_JAGIOI010000001.1"/>
</dbReference>
<evidence type="ECO:0000256" key="8">
    <source>
        <dbReference type="ARBA" id="ARBA00023326"/>
    </source>
</evidence>
<keyword evidence="12" id="KW-1185">Reference proteome</keyword>
<comment type="catalytic activity">
    <reaction evidence="1 9">
        <text>Endohydrolysis of (1-&gt;4)-beta-D-xylosidic linkages in xylans.</text>
        <dbReference type="EC" id="3.2.1.8"/>
    </reaction>
</comment>
<organism evidence="11 12">
    <name type="scientific">Arthrobacter stackebrandtii</name>
    <dbReference type="NCBI Taxonomy" id="272161"/>
    <lineage>
        <taxon>Bacteria</taxon>
        <taxon>Bacillati</taxon>
        <taxon>Actinomycetota</taxon>
        <taxon>Actinomycetes</taxon>
        <taxon>Micrococcales</taxon>
        <taxon>Micrococcaceae</taxon>
        <taxon>Arthrobacter</taxon>
    </lineage>
</organism>
<dbReference type="PRINTS" id="PR00134">
    <property type="entry name" value="GLHYDRLASE10"/>
</dbReference>
<dbReference type="InterPro" id="IPR044846">
    <property type="entry name" value="GH10"/>
</dbReference>
<keyword evidence="8 9" id="KW-0624">Polysaccharide degradation</keyword>
<evidence type="ECO:0000256" key="3">
    <source>
        <dbReference type="ARBA" id="ARBA00022651"/>
    </source>
</evidence>
<dbReference type="PANTHER" id="PTHR31490:SF88">
    <property type="entry name" value="BETA-XYLANASE"/>
    <property type="match status" value="1"/>
</dbReference>
<dbReference type="SUPFAM" id="SSF51445">
    <property type="entry name" value="(Trans)glycosidases"/>
    <property type="match status" value="1"/>
</dbReference>
<evidence type="ECO:0000313" key="12">
    <source>
        <dbReference type="Proteomes" id="UP000711614"/>
    </source>
</evidence>
<protein>
    <recommendedName>
        <fullName evidence="9">Beta-xylanase</fullName>
        <ecNumber evidence="9">3.2.1.8</ecNumber>
    </recommendedName>
</protein>
<gene>
    <name evidence="11" type="ORF">JOF48_000969</name>
</gene>
<evidence type="ECO:0000259" key="10">
    <source>
        <dbReference type="PROSITE" id="PS51760"/>
    </source>
</evidence>
<evidence type="ECO:0000256" key="2">
    <source>
        <dbReference type="ARBA" id="ARBA00007495"/>
    </source>
</evidence>
<dbReference type="PROSITE" id="PS51760">
    <property type="entry name" value="GH10_2"/>
    <property type="match status" value="1"/>
</dbReference>
<comment type="caution">
    <text evidence="11">The sequence shown here is derived from an EMBL/GenBank/DDBJ whole genome shotgun (WGS) entry which is preliminary data.</text>
</comment>
<keyword evidence="6 9" id="KW-0119">Carbohydrate metabolism</keyword>
<comment type="similarity">
    <text evidence="2 9">Belongs to the glycosyl hydrolase 10 (cellulase F) family.</text>
</comment>